<evidence type="ECO:0000313" key="2">
    <source>
        <dbReference type="Proteomes" id="UP001500367"/>
    </source>
</evidence>
<sequence>MTKTTLYIFFFLIYWTCSFCQNQYTYIEKGVDSIDLCKTNYNLVGQKLKIYHNGGIYLTANGIESKFIQWINEEVKLKAGKSHWGNFEPKTGDIGEVVQIGKNKYDELIYILKIDSLYVPIKCSYLTQANNLSSEEKSIERWKEIERYGEGNCNFKKNGLNEVYNRAGIAKIDKLAENFACNLRETGIDKVMLIKRISDNGSSPNEVEYVYWYENGQGFKTAFENNKEHNPTQTKIEKYDWKDILEYYNQNVKGIELKFPQSFVSHFTNLIIQLYQGKEFYSYGMQLLIKKEDESLPNVKFIRYVERKLNEK</sequence>
<reference evidence="2" key="1">
    <citation type="journal article" date="2019" name="Int. J. Syst. Evol. Microbiol.">
        <title>The Global Catalogue of Microorganisms (GCM) 10K type strain sequencing project: providing services to taxonomists for standard genome sequencing and annotation.</title>
        <authorList>
            <consortium name="The Broad Institute Genomics Platform"/>
            <consortium name="The Broad Institute Genome Sequencing Center for Infectious Disease"/>
            <person name="Wu L."/>
            <person name="Ma J."/>
        </authorList>
    </citation>
    <scope>NUCLEOTIDE SEQUENCE [LARGE SCALE GENOMIC DNA]</scope>
    <source>
        <strain evidence="2">JCM 17069</strain>
    </source>
</reference>
<protein>
    <submittedName>
        <fullName evidence="1">Uncharacterized protein</fullName>
    </submittedName>
</protein>
<name>A0ABP7VT31_9FLAO</name>
<gene>
    <name evidence="1" type="ORF">GCM10022389_19260</name>
</gene>
<dbReference type="RefSeq" id="WP_344816499.1">
    <property type="nucleotide sequence ID" value="NZ_BAABCT010000005.1"/>
</dbReference>
<organism evidence="1 2">
    <name type="scientific">Flavobacterium cheonanense</name>
    <dbReference type="NCBI Taxonomy" id="706183"/>
    <lineage>
        <taxon>Bacteria</taxon>
        <taxon>Pseudomonadati</taxon>
        <taxon>Bacteroidota</taxon>
        <taxon>Flavobacteriia</taxon>
        <taxon>Flavobacteriales</taxon>
        <taxon>Flavobacteriaceae</taxon>
        <taxon>Flavobacterium</taxon>
    </lineage>
</organism>
<accession>A0ABP7VT31</accession>
<comment type="caution">
    <text evidence="1">The sequence shown here is derived from an EMBL/GenBank/DDBJ whole genome shotgun (WGS) entry which is preliminary data.</text>
</comment>
<dbReference type="Proteomes" id="UP001500367">
    <property type="component" value="Unassembled WGS sequence"/>
</dbReference>
<dbReference type="EMBL" id="BAABCT010000005">
    <property type="protein sequence ID" value="GAA4073863.1"/>
    <property type="molecule type" value="Genomic_DNA"/>
</dbReference>
<evidence type="ECO:0000313" key="1">
    <source>
        <dbReference type="EMBL" id="GAA4073863.1"/>
    </source>
</evidence>
<keyword evidence="2" id="KW-1185">Reference proteome</keyword>
<proteinExistence type="predicted"/>